<evidence type="ECO:0000256" key="4">
    <source>
        <dbReference type="ARBA" id="ARBA00023242"/>
    </source>
</evidence>
<dbReference type="InterPro" id="IPR038085">
    <property type="entry name" value="Rnp2-like_sf"/>
</dbReference>
<keyword evidence="7" id="KW-1185">Reference proteome</keyword>
<dbReference type="Proteomes" id="UP000694845">
    <property type="component" value="Unplaced"/>
</dbReference>
<dbReference type="GeneID" id="110982004"/>
<evidence type="ECO:0000256" key="2">
    <source>
        <dbReference type="ARBA" id="ARBA00022552"/>
    </source>
</evidence>
<dbReference type="SUPFAM" id="SSF160350">
    <property type="entry name" value="Rnp2-like"/>
    <property type="match status" value="1"/>
</dbReference>
<dbReference type="GO" id="GO:0005730">
    <property type="term" value="C:nucleolus"/>
    <property type="evidence" value="ECO:0007669"/>
    <property type="project" value="UniProtKB-SubCell"/>
</dbReference>
<reference evidence="8" key="1">
    <citation type="submission" date="2025-08" db="UniProtKB">
        <authorList>
            <consortium name="RefSeq"/>
        </authorList>
    </citation>
    <scope>IDENTIFICATION</scope>
</reference>
<evidence type="ECO:0000256" key="6">
    <source>
        <dbReference type="PIRNR" id="PIRNR023803"/>
    </source>
</evidence>
<evidence type="ECO:0000256" key="3">
    <source>
        <dbReference type="ARBA" id="ARBA00022694"/>
    </source>
</evidence>
<dbReference type="GO" id="GO:0006364">
    <property type="term" value="P:rRNA processing"/>
    <property type="evidence" value="ECO:0007669"/>
    <property type="project" value="UniProtKB-KW"/>
</dbReference>
<evidence type="ECO:0000313" key="7">
    <source>
        <dbReference type="Proteomes" id="UP000694845"/>
    </source>
</evidence>
<dbReference type="KEGG" id="aplc:110982004"/>
<dbReference type="GO" id="GO:0001682">
    <property type="term" value="P:tRNA 5'-leader removal"/>
    <property type="evidence" value="ECO:0007669"/>
    <property type="project" value="InterPro"/>
</dbReference>
<keyword evidence="2" id="KW-0698">rRNA processing</keyword>
<evidence type="ECO:0000313" key="8">
    <source>
        <dbReference type="RefSeq" id="XP_022095807.1"/>
    </source>
</evidence>
<dbReference type="OMA" id="MQNYLDK"/>
<dbReference type="Gene3D" id="3.30.70.3250">
    <property type="entry name" value="Ribonuclease P, Pop5 subunit"/>
    <property type="match status" value="1"/>
</dbReference>
<gene>
    <name evidence="8" type="primary">LOC110982004</name>
</gene>
<name>A0A8B7YSX8_ACAPL</name>
<evidence type="ECO:0000256" key="1">
    <source>
        <dbReference type="ARBA" id="ARBA00010800"/>
    </source>
</evidence>
<comment type="subcellular location">
    <subcellularLocation>
        <location evidence="6">Nucleus</location>
        <location evidence="6">Nucleolus</location>
    </subcellularLocation>
</comment>
<comment type="similarity">
    <text evidence="1 6">Belongs to the eukaryotic/archaeal RNase P protein component 2 family.</text>
</comment>
<keyword evidence="4 6" id="KW-0539">Nucleus</keyword>
<accession>A0A8B7YSX8</accession>
<dbReference type="GO" id="GO:0033204">
    <property type="term" value="F:ribonuclease P RNA binding"/>
    <property type="evidence" value="ECO:0007669"/>
    <property type="project" value="InterPro"/>
</dbReference>
<dbReference type="InterPro" id="IPR002759">
    <property type="entry name" value="Pop5/Rpp14/Rnp2-like"/>
</dbReference>
<dbReference type="AlphaFoldDB" id="A0A8B7YSX8"/>
<dbReference type="RefSeq" id="XP_022095807.1">
    <property type="nucleotide sequence ID" value="XM_022240115.1"/>
</dbReference>
<dbReference type="InterPro" id="IPR016819">
    <property type="entry name" value="RNase_P/MRP_POP5"/>
</dbReference>
<comment type="function">
    <text evidence="6">Component of ribonuclease P, a protein complex that generates mature tRNA molecules by cleaving their 5'-ends.</text>
</comment>
<dbReference type="Pfam" id="PF01900">
    <property type="entry name" value="RNase_P_Rpp14"/>
    <property type="match status" value="1"/>
</dbReference>
<dbReference type="PIRSF" id="PIRSF023803">
    <property type="entry name" value="Ribonuclease_P_prd"/>
    <property type="match status" value="1"/>
</dbReference>
<dbReference type="PANTHER" id="PTHR48414">
    <property type="entry name" value="POP5 HOMOLOG, RIBONUCLEASE P_MRP SUBUNIT"/>
    <property type="match status" value="1"/>
</dbReference>
<protein>
    <recommendedName>
        <fullName evidence="5 6">Ribonuclease P/MRP protein subunit POP5</fullName>
    </recommendedName>
</protein>
<dbReference type="GO" id="GO:0030677">
    <property type="term" value="C:ribonuclease P complex"/>
    <property type="evidence" value="ECO:0007669"/>
    <property type="project" value="InterPro"/>
</dbReference>
<evidence type="ECO:0000256" key="5">
    <source>
        <dbReference type="ARBA" id="ARBA00044198"/>
    </source>
</evidence>
<sequence>MVRIKNRYFLCELVFEDAVRRALMVGVQHLYSAVKDAVKEVHGDYGAAALAWGLNVKYLNPHTGVMLIRVRRQNQKILSTTLPFIKSVAGYPVTVRTLHISGTIRCCQKFLIKYNRRQLVVLLKQCKTKEERQQVKDSIRRCTLKPEEQEFGDGASSEDIATQS</sequence>
<dbReference type="OrthoDB" id="24745at2759"/>
<keyword evidence="3 6" id="KW-0819">tRNA processing</keyword>
<proteinExistence type="inferred from homology"/>
<organism evidence="7 8">
    <name type="scientific">Acanthaster planci</name>
    <name type="common">Crown-of-thorns starfish</name>
    <dbReference type="NCBI Taxonomy" id="133434"/>
    <lineage>
        <taxon>Eukaryota</taxon>
        <taxon>Metazoa</taxon>
        <taxon>Echinodermata</taxon>
        <taxon>Eleutherozoa</taxon>
        <taxon>Asterozoa</taxon>
        <taxon>Asteroidea</taxon>
        <taxon>Valvatacea</taxon>
        <taxon>Valvatida</taxon>
        <taxon>Acanthasteridae</taxon>
        <taxon>Acanthaster</taxon>
    </lineage>
</organism>
<dbReference type="PANTHER" id="PTHR48414:SF1">
    <property type="entry name" value="POP5 HOMOLOG, RIBONUCLEASE P_MRP SUBUNIT"/>
    <property type="match status" value="1"/>
</dbReference>